<organism evidence="7 9">
    <name type="scientific">Dracunculus medinensis</name>
    <name type="common">Guinea worm</name>
    <dbReference type="NCBI Taxonomy" id="318479"/>
    <lineage>
        <taxon>Eukaryota</taxon>
        <taxon>Metazoa</taxon>
        <taxon>Ecdysozoa</taxon>
        <taxon>Nematoda</taxon>
        <taxon>Chromadorea</taxon>
        <taxon>Rhabditida</taxon>
        <taxon>Spirurina</taxon>
        <taxon>Dracunculoidea</taxon>
        <taxon>Dracunculidae</taxon>
        <taxon>Dracunculus</taxon>
    </lineage>
</organism>
<evidence type="ECO:0000313" key="6">
    <source>
        <dbReference type="EMBL" id="VDN59914.1"/>
    </source>
</evidence>
<dbReference type="GO" id="GO:0015179">
    <property type="term" value="F:L-amino acid transmembrane transporter activity"/>
    <property type="evidence" value="ECO:0007669"/>
    <property type="project" value="TreeGrafter"/>
</dbReference>
<evidence type="ECO:0000313" key="9">
    <source>
        <dbReference type="WBParaSite" id="DME_0000715701-mRNA-1"/>
    </source>
</evidence>
<evidence type="ECO:0000256" key="5">
    <source>
        <dbReference type="SAM" id="Phobius"/>
    </source>
</evidence>
<keyword evidence="3 5" id="KW-1133">Transmembrane helix</keyword>
<dbReference type="Proteomes" id="UP000038040">
    <property type="component" value="Unplaced"/>
</dbReference>
<dbReference type="GO" id="GO:0016020">
    <property type="term" value="C:membrane"/>
    <property type="evidence" value="ECO:0007669"/>
    <property type="project" value="UniProtKB-SubCell"/>
</dbReference>
<feature type="transmembrane region" description="Helical" evidence="5">
    <location>
        <begin position="21"/>
        <end position="41"/>
    </location>
</feature>
<reference evidence="6 8" key="2">
    <citation type="submission" date="2018-11" db="EMBL/GenBank/DDBJ databases">
        <authorList>
            <consortium name="Pathogen Informatics"/>
        </authorList>
    </citation>
    <scope>NUCLEOTIDE SEQUENCE [LARGE SCALE GENOMIC DNA]</scope>
</reference>
<sequence>MDENNMRKEELSDEGERNKMGVIACMCYVLGNIIGSGIFTSPSAILAKVNSTGLSLIIWIVCGLYSLFGALVYIELGTSIPEPGCHFAYSHYVGWHSAAFAFMWIGVTLGYPASNAIQAQTFGKYLVDGVAPLYAIGDPYKWALERVFGILLILTITWLNMLSLGIIVSKFQIIATLAKMLSIALIIGGGFYRLIFENKTENLENLMQHSNYNIDSLVLAFYAGLWSYIGWDILNYGISEIRNPAKTMPLALTSGMLIIIITYLATNISYAIVLSNDEILHTNAIAALFSQKVFGKFSYIIPFLIANFICGSLNCAIFAGSRYLYAAAREGYLPAFLSCIGENDASPKPALVVEVI</sequence>
<keyword evidence="8" id="KW-1185">Reference proteome</keyword>
<proteinExistence type="predicted"/>
<dbReference type="Gene3D" id="1.20.1740.10">
    <property type="entry name" value="Amino acid/polyamine transporter I"/>
    <property type="match status" value="1"/>
</dbReference>
<feature type="transmembrane region" description="Helical" evidence="5">
    <location>
        <begin position="250"/>
        <end position="273"/>
    </location>
</feature>
<dbReference type="STRING" id="318479.A0A0N4UHV7"/>
<gene>
    <name evidence="6" type="ORF">DME_LOCUS9887</name>
</gene>
<comment type="subcellular location">
    <subcellularLocation>
        <location evidence="1">Membrane</location>
        <topology evidence="1">Multi-pass membrane protein</topology>
    </subcellularLocation>
</comment>
<dbReference type="AlphaFoldDB" id="A0A0N4UHV7"/>
<evidence type="ECO:0000256" key="3">
    <source>
        <dbReference type="ARBA" id="ARBA00022989"/>
    </source>
</evidence>
<evidence type="ECO:0000256" key="1">
    <source>
        <dbReference type="ARBA" id="ARBA00004141"/>
    </source>
</evidence>
<dbReference type="Proteomes" id="UP000274756">
    <property type="component" value="Unassembled WGS sequence"/>
</dbReference>
<dbReference type="EMBL" id="UYYG01001194">
    <property type="protein sequence ID" value="VDN59914.1"/>
    <property type="molecule type" value="Genomic_DNA"/>
</dbReference>
<dbReference type="WBParaSite" id="DME_0000715701-mRNA-1">
    <property type="protein sequence ID" value="DME_0000715701-mRNA-1"/>
    <property type="gene ID" value="DME_0000715701"/>
</dbReference>
<dbReference type="PANTHER" id="PTHR11785:SF502">
    <property type="entry name" value="AMINO ACID TRANSPORTER"/>
    <property type="match status" value="1"/>
</dbReference>
<protein>
    <submittedName>
        <fullName evidence="9">G_PROTEIN_RECEP_F1_2 domain-containing protein</fullName>
    </submittedName>
</protein>
<name>A0A0N4UHV7_DRAME</name>
<feature type="transmembrane region" description="Helical" evidence="5">
    <location>
        <begin position="86"/>
        <end position="105"/>
    </location>
</feature>
<keyword evidence="4 5" id="KW-0472">Membrane</keyword>
<feature type="transmembrane region" description="Helical" evidence="5">
    <location>
        <begin position="216"/>
        <end position="238"/>
    </location>
</feature>
<feature type="transmembrane region" description="Helical" evidence="5">
    <location>
        <begin position="147"/>
        <end position="168"/>
    </location>
</feature>
<evidence type="ECO:0000256" key="2">
    <source>
        <dbReference type="ARBA" id="ARBA00022692"/>
    </source>
</evidence>
<dbReference type="PANTHER" id="PTHR11785">
    <property type="entry name" value="AMINO ACID TRANSPORTER"/>
    <property type="match status" value="1"/>
</dbReference>
<dbReference type="OrthoDB" id="10062876at2759"/>
<dbReference type="Pfam" id="PF13520">
    <property type="entry name" value="AA_permease_2"/>
    <property type="match status" value="1"/>
</dbReference>
<dbReference type="InterPro" id="IPR002293">
    <property type="entry name" value="AA/rel_permease1"/>
</dbReference>
<accession>A0A0N4UHV7</accession>
<evidence type="ECO:0000313" key="7">
    <source>
        <dbReference type="Proteomes" id="UP000038040"/>
    </source>
</evidence>
<feature type="transmembrane region" description="Helical" evidence="5">
    <location>
        <begin position="299"/>
        <end position="319"/>
    </location>
</feature>
<feature type="transmembrane region" description="Helical" evidence="5">
    <location>
        <begin position="180"/>
        <end position="196"/>
    </location>
</feature>
<reference evidence="9" key="1">
    <citation type="submission" date="2017-02" db="UniProtKB">
        <authorList>
            <consortium name="WormBaseParasite"/>
        </authorList>
    </citation>
    <scope>IDENTIFICATION</scope>
</reference>
<keyword evidence="2 5" id="KW-0812">Transmembrane</keyword>
<evidence type="ECO:0000256" key="4">
    <source>
        <dbReference type="ARBA" id="ARBA00023136"/>
    </source>
</evidence>
<dbReference type="PIRSF" id="PIRSF006060">
    <property type="entry name" value="AA_transporter"/>
    <property type="match status" value="1"/>
</dbReference>
<dbReference type="InterPro" id="IPR050598">
    <property type="entry name" value="AminoAcid_Transporter"/>
</dbReference>
<evidence type="ECO:0000313" key="8">
    <source>
        <dbReference type="Proteomes" id="UP000274756"/>
    </source>
</evidence>
<feature type="transmembrane region" description="Helical" evidence="5">
    <location>
        <begin position="53"/>
        <end position="74"/>
    </location>
</feature>